<protein>
    <submittedName>
        <fullName evidence="1">Uncharacterized protein</fullName>
    </submittedName>
</protein>
<gene>
    <name evidence="1" type="ORF">OSTQU699_LOCUS1338</name>
</gene>
<accession>A0A8S1IMN4</accession>
<proteinExistence type="predicted"/>
<name>A0A8S1IMN4_9CHLO</name>
<dbReference type="EMBL" id="CAJHUC010000415">
    <property type="protein sequence ID" value="CAD7695978.1"/>
    <property type="molecule type" value="Genomic_DNA"/>
</dbReference>
<organism evidence="1 2">
    <name type="scientific">Ostreobium quekettii</name>
    <dbReference type="NCBI Taxonomy" id="121088"/>
    <lineage>
        <taxon>Eukaryota</taxon>
        <taxon>Viridiplantae</taxon>
        <taxon>Chlorophyta</taxon>
        <taxon>core chlorophytes</taxon>
        <taxon>Ulvophyceae</taxon>
        <taxon>TCBD clade</taxon>
        <taxon>Bryopsidales</taxon>
        <taxon>Ostreobineae</taxon>
        <taxon>Ostreobiaceae</taxon>
        <taxon>Ostreobium</taxon>
    </lineage>
</organism>
<evidence type="ECO:0000313" key="2">
    <source>
        <dbReference type="Proteomes" id="UP000708148"/>
    </source>
</evidence>
<sequence>MVASWGGAVEVIQWGSVSEAAGLAVFSSSQRTRRTVLLGMGVPLRSIAAGPCGSIVATVDAELSFHTGRASPEDVVQHAISTEKIVNHLELDEDPIDLRGRWDQSNSEVVRCPAQVPEALILDHFVDRTVPPARLCVFWLAKLAPPANVKGTFMQEFKPMDSATGSFQMKLPFAIPDVLHVHSRRVFVSSRHSPPLVGIFEAEEAGLAPVTYVELAPNCGDGHRLRCQGLCTFRDGRRYLAISLMANLQAPSSVFMHGCPAALRISCHDITEHVAQEEDEMGAHGMGPVAHESLCPGDANAGVQSTLLVSSRLSQIMSFLSSFQEHVDNRLDKIDETLGVHSRKLAEIERILKMKM</sequence>
<keyword evidence="2" id="KW-1185">Reference proteome</keyword>
<dbReference type="Proteomes" id="UP000708148">
    <property type="component" value="Unassembled WGS sequence"/>
</dbReference>
<comment type="caution">
    <text evidence="1">The sequence shown here is derived from an EMBL/GenBank/DDBJ whole genome shotgun (WGS) entry which is preliminary data.</text>
</comment>
<dbReference type="AlphaFoldDB" id="A0A8S1IMN4"/>
<reference evidence="1" key="1">
    <citation type="submission" date="2020-12" db="EMBL/GenBank/DDBJ databases">
        <authorList>
            <person name="Iha C."/>
        </authorList>
    </citation>
    <scope>NUCLEOTIDE SEQUENCE</scope>
</reference>
<evidence type="ECO:0000313" key="1">
    <source>
        <dbReference type="EMBL" id="CAD7695978.1"/>
    </source>
</evidence>